<accession>A0A5C5UE09</accession>
<reference evidence="1 2" key="1">
    <citation type="submission" date="2019-08" db="EMBL/GenBank/DDBJ databases">
        <authorList>
            <person name="Lei W."/>
        </authorList>
    </citation>
    <scope>NUCLEOTIDE SEQUENCE [LARGE SCALE GENOMIC DNA]</scope>
    <source>
        <strain evidence="1 2">CCUG 58627</strain>
    </source>
</reference>
<evidence type="ECO:0000313" key="2">
    <source>
        <dbReference type="Proteomes" id="UP000320791"/>
    </source>
</evidence>
<name>A0A5C5UE09_9CORY</name>
<sequence>MNTSRIAGAGLVAVITALPDYVHNAWLRRAIIAALITGGIYVINNDEDPDNDISLEMLELDGTEDGPATTWLKIGGVAAAVYASAKADALVAAGLRKIGIRKPHTLLGALAGAVTYARTPLGIRK</sequence>
<dbReference type="AlphaFoldDB" id="A0A5C5UE09"/>
<gene>
    <name evidence="1" type="ORF">FRX94_08730</name>
</gene>
<dbReference type="Proteomes" id="UP000320791">
    <property type="component" value="Unassembled WGS sequence"/>
</dbReference>
<comment type="caution">
    <text evidence="1">The sequence shown here is derived from an EMBL/GenBank/DDBJ whole genome shotgun (WGS) entry which is preliminary data.</text>
</comment>
<evidence type="ECO:0000313" key="1">
    <source>
        <dbReference type="EMBL" id="TWT24138.1"/>
    </source>
</evidence>
<dbReference type="RefSeq" id="WP_146324749.1">
    <property type="nucleotide sequence ID" value="NZ_BAABLR010000022.1"/>
</dbReference>
<protein>
    <submittedName>
        <fullName evidence="1">Uncharacterized protein</fullName>
    </submittedName>
</protein>
<keyword evidence="2" id="KW-1185">Reference proteome</keyword>
<proteinExistence type="predicted"/>
<organism evidence="1 2">
    <name type="scientific">Corynebacterium canis</name>
    <dbReference type="NCBI Taxonomy" id="679663"/>
    <lineage>
        <taxon>Bacteria</taxon>
        <taxon>Bacillati</taxon>
        <taxon>Actinomycetota</taxon>
        <taxon>Actinomycetes</taxon>
        <taxon>Mycobacteriales</taxon>
        <taxon>Corynebacteriaceae</taxon>
        <taxon>Corynebacterium</taxon>
    </lineage>
</organism>
<dbReference type="OrthoDB" id="4427349at2"/>
<dbReference type="EMBL" id="VOHM01000019">
    <property type="protein sequence ID" value="TWT24138.1"/>
    <property type="molecule type" value="Genomic_DNA"/>
</dbReference>